<keyword evidence="1" id="KW-0812">Transmembrane</keyword>
<reference evidence="2 3" key="1">
    <citation type="submission" date="2014-07" db="EMBL/GenBank/DDBJ databases">
        <title>Methanogenic archaea and the global carbon cycle.</title>
        <authorList>
            <person name="Henriksen J.R."/>
            <person name="Luke J."/>
            <person name="Reinhart S."/>
            <person name="Benedict M.N."/>
            <person name="Youngblut N.D."/>
            <person name="Metcalf M.E."/>
            <person name="Whitaker R.J."/>
            <person name="Metcalf W.W."/>
        </authorList>
    </citation>
    <scope>NUCLEOTIDE SEQUENCE [LARGE SCALE GENOMIC DNA]</scope>
    <source>
        <strain evidence="2 3">HI350</strain>
    </source>
</reference>
<keyword evidence="1" id="KW-0472">Membrane</keyword>
<keyword evidence="1" id="KW-1133">Transmembrane helix</keyword>
<dbReference type="KEGG" id="msz:MSSIH_2000"/>
<feature type="transmembrane region" description="Helical" evidence="1">
    <location>
        <begin position="139"/>
        <end position="161"/>
    </location>
</feature>
<feature type="transmembrane region" description="Helical" evidence="1">
    <location>
        <begin position="266"/>
        <end position="290"/>
    </location>
</feature>
<feature type="transmembrane region" description="Helical" evidence="1">
    <location>
        <begin position="200"/>
        <end position="219"/>
    </location>
</feature>
<dbReference type="HOGENOM" id="CLU_901986_0_0_2"/>
<gene>
    <name evidence="2" type="ORF">MSSIH_2000</name>
</gene>
<evidence type="ECO:0000313" key="3">
    <source>
        <dbReference type="Proteomes" id="UP000033092"/>
    </source>
</evidence>
<dbReference type="PATRIC" id="fig|1434119.4.peg.2579"/>
<accession>A0A0E3PFM4</accession>
<dbReference type="EMBL" id="CP009507">
    <property type="protein sequence ID" value="AKB32690.1"/>
    <property type="molecule type" value="Genomic_DNA"/>
</dbReference>
<protein>
    <submittedName>
        <fullName evidence="2">Uncharacterized protein</fullName>
    </submittedName>
</protein>
<feature type="transmembrane region" description="Helical" evidence="1">
    <location>
        <begin position="85"/>
        <end position="108"/>
    </location>
</feature>
<proteinExistence type="predicted"/>
<organism evidence="2 3">
    <name type="scientific">Methanosarcina siciliae HI350</name>
    <dbReference type="NCBI Taxonomy" id="1434119"/>
    <lineage>
        <taxon>Archaea</taxon>
        <taxon>Methanobacteriati</taxon>
        <taxon>Methanobacteriota</taxon>
        <taxon>Stenosarchaea group</taxon>
        <taxon>Methanomicrobia</taxon>
        <taxon>Methanosarcinales</taxon>
        <taxon>Methanosarcinaceae</taxon>
        <taxon>Methanosarcina</taxon>
    </lineage>
</organism>
<dbReference type="Proteomes" id="UP000033092">
    <property type="component" value="Chromosome"/>
</dbReference>
<evidence type="ECO:0000256" key="1">
    <source>
        <dbReference type="SAM" id="Phobius"/>
    </source>
</evidence>
<sequence>MTLMKITLVVGFFLMLFLAVPASAAEVNTIEVLEGVIGNGLNIWTGERAKELTDNKTDGGVFAAVTAPIPYATEENIKRESENTLPIFIILSKTVIIVITLFCLIQIVSPETAAEMASFFHGRATYYEPKEVLITGRNLALWFACGPGLLVLMFVICNNFLNMIDTSPLDAVTLDSDNIINFSIFGIAAKGVNVYMSIRGAMLFTVVRFWWLLGLVIAVKKTRWLGALLLWYVGVQVFAQPVVLAILVDTVGGMQAGYYGAALPDILIYAGLTIFIMLICFFSLTAPVWVRIFSPSTIRTVIAYAKYI</sequence>
<name>A0A0E3PFM4_9EURY</name>
<feature type="transmembrane region" description="Helical" evidence="1">
    <location>
        <begin position="226"/>
        <end position="246"/>
    </location>
</feature>
<dbReference type="AlphaFoldDB" id="A0A0E3PFM4"/>
<evidence type="ECO:0000313" key="2">
    <source>
        <dbReference type="EMBL" id="AKB32690.1"/>
    </source>
</evidence>